<organism evidence="3 4">
    <name type="scientific">Cyclotella cryptica</name>
    <dbReference type="NCBI Taxonomy" id="29204"/>
    <lineage>
        <taxon>Eukaryota</taxon>
        <taxon>Sar</taxon>
        <taxon>Stramenopiles</taxon>
        <taxon>Ochrophyta</taxon>
        <taxon>Bacillariophyta</taxon>
        <taxon>Coscinodiscophyceae</taxon>
        <taxon>Thalassiosirophycidae</taxon>
        <taxon>Stephanodiscales</taxon>
        <taxon>Stephanodiscaceae</taxon>
        <taxon>Cyclotella</taxon>
    </lineage>
</organism>
<dbReference type="PANTHER" id="PTHR43827">
    <property type="entry name" value="2,5-DIKETO-D-GLUCONIC ACID REDUCTASE"/>
    <property type="match status" value="1"/>
</dbReference>
<dbReference type="InterPro" id="IPR036812">
    <property type="entry name" value="NAD(P)_OxRdtase_dom_sf"/>
</dbReference>
<comment type="caution">
    <text evidence="3">The sequence shown here is derived from an EMBL/GenBank/DDBJ whole genome shotgun (WGS) entry which is preliminary data.</text>
</comment>
<name>A0ABD3PB20_9STRA</name>
<dbReference type="Gene3D" id="3.20.20.100">
    <property type="entry name" value="NADP-dependent oxidoreductase domain"/>
    <property type="match status" value="1"/>
</dbReference>
<accession>A0ABD3PB20</accession>
<dbReference type="Proteomes" id="UP001516023">
    <property type="component" value="Unassembled WGS sequence"/>
</dbReference>
<gene>
    <name evidence="3" type="ORF">HJC23_002699</name>
</gene>
<dbReference type="EMBL" id="JABMIG020000218">
    <property type="protein sequence ID" value="KAL3785244.1"/>
    <property type="molecule type" value="Genomic_DNA"/>
</dbReference>
<feature type="domain" description="NADP-dependent oxidoreductase" evidence="2">
    <location>
        <begin position="61"/>
        <end position="345"/>
    </location>
</feature>
<sequence length="456" mass="51432">MRMIRSTFFLASVFAGRAHSQDEGITTNLSNGIIFPFVGLGIGNLQHELIDDVVRSSLQADLDIRLIDTAHASRNEGILANAIVSSDKARSISRQTRGGTETLPPIHVVSKVWYTHLGYERTKISVREILEELGSVSTRQVYVHLLIHWPRCRDDIEWMNCAEEESNLPQHVRDTGPPPHLNKDEAWKGSWAALEDFYTEFSSQREESLKKLLPPIIASIGVSNFDINDMKSLLEVAKIKPHIYQGDIWLAFHDPLLFRYIRDNHIFFQAYGVMNRIIQRRDESPSAFSILSDIAREVASTMHASGQYEEKSLIVTEATIVLAFCVQYGIGVIPRASSQDHRHENSPSVIAAVIPYVTSGHFNQLQLAVPAIMKGEDLHASISFMNSLLVPIQIHWIHAETGQEILVKDIIHPGSVEVIQSHPGHRFVAYDTEREVRREVAVDVGYGQRQHFTVEL</sequence>
<dbReference type="InterPro" id="IPR023210">
    <property type="entry name" value="NADP_OxRdtase_dom"/>
</dbReference>
<dbReference type="PANTHER" id="PTHR43827:SF8">
    <property type="entry name" value="ALDO_KETO REDUCTASE FAMILY PROTEIN"/>
    <property type="match status" value="1"/>
</dbReference>
<dbReference type="AlphaFoldDB" id="A0ABD3PB20"/>
<feature type="chain" id="PRO_5044878615" description="NADP-dependent oxidoreductase domain-containing protein" evidence="1">
    <location>
        <begin position="21"/>
        <end position="456"/>
    </location>
</feature>
<feature type="signal peptide" evidence="1">
    <location>
        <begin position="1"/>
        <end position="20"/>
    </location>
</feature>
<dbReference type="Pfam" id="PF00248">
    <property type="entry name" value="Aldo_ket_red"/>
    <property type="match status" value="1"/>
</dbReference>
<dbReference type="InterPro" id="IPR020471">
    <property type="entry name" value="AKR"/>
</dbReference>
<dbReference type="SUPFAM" id="SSF51430">
    <property type="entry name" value="NAD(P)-linked oxidoreductase"/>
    <property type="match status" value="1"/>
</dbReference>
<keyword evidence="4" id="KW-1185">Reference proteome</keyword>
<protein>
    <recommendedName>
        <fullName evidence="2">NADP-dependent oxidoreductase domain-containing protein</fullName>
    </recommendedName>
</protein>
<reference evidence="3 4" key="1">
    <citation type="journal article" date="2020" name="G3 (Bethesda)">
        <title>Improved Reference Genome for Cyclotella cryptica CCMP332, a Model for Cell Wall Morphogenesis, Salinity Adaptation, and Lipid Production in Diatoms (Bacillariophyta).</title>
        <authorList>
            <person name="Roberts W.R."/>
            <person name="Downey K.M."/>
            <person name="Ruck E.C."/>
            <person name="Traller J.C."/>
            <person name="Alverson A.J."/>
        </authorList>
    </citation>
    <scope>NUCLEOTIDE SEQUENCE [LARGE SCALE GENOMIC DNA]</scope>
    <source>
        <strain evidence="3 4">CCMP332</strain>
    </source>
</reference>
<keyword evidence="1" id="KW-0732">Signal</keyword>
<evidence type="ECO:0000259" key="2">
    <source>
        <dbReference type="Pfam" id="PF00248"/>
    </source>
</evidence>
<evidence type="ECO:0000313" key="3">
    <source>
        <dbReference type="EMBL" id="KAL3785244.1"/>
    </source>
</evidence>
<evidence type="ECO:0000313" key="4">
    <source>
        <dbReference type="Proteomes" id="UP001516023"/>
    </source>
</evidence>
<proteinExistence type="predicted"/>
<evidence type="ECO:0000256" key="1">
    <source>
        <dbReference type="SAM" id="SignalP"/>
    </source>
</evidence>